<organism evidence="1 2">
    <name type="scientific">Dyella choica</name>
    <dbReference type="NCBI Taxonomy" id="1927959"/>
    <lineage>
        <taxon>Bacteria</taxon>
        <taxon>Pseudomonadati</taxon>
        <taxon>Pseudomonadota</taxon>
        <taxon>Gammaproteobacteria</taxon>
        <taxon>Lysobacterales</taxon>
        <taxon>Rhodanobacteraceae</taxon>
        <taxon>Dyella</taxon>
    </lineage>
</organism>
<evidence type="ECO:0000313" key="2">
    <source>
        <dbReference type="Proteomes" id="UP000274358"/>
    </source>
</evidence>
<proteinExistence type="predicted"/>
<dbReference type="Proteomes" id="UP000274358">
    <property type="component" value="Unassembled WGS sequence"/>
</dbReference>
<sequence length="89" mass="10102">MDAFDAFQKRHPALAQALIEHLGDGRKAARWMCLHQRAFDGKNAYDILIEGHDDLVWDEIARSFGVDIPVATSRRIRHSSFKGRKESGP</sequence>
<name>A0A3S0S2M8_9GAMM</name>
<protein>
    <recommendedName>
        <fullName evidence="3">DUF2384 domain-containing protein</fullName>
    </recommendedName>
</protein>
<dbReference type="RefSeq" id="WP_126683450.1">
    <property type="nucleotide sequence ID" value="NZ_RYYV01000002.1"/>
</dbReference>
<accession>A0A3S0S2M8</accession>
<dbReference type="OrthoDB" id="5956068at2"/>
<reference evidence="1 2" key="1">
    <citation type="submission" date="2018-12" db="EMBL/GenBank/DDBJ databases">
        <title>Dyella dinghuensis sp. nov. DHOA06 and Dyella choica sp. nov. 4M-K27, isolated from forest soil.</title>
        <authorList>
            <person name="Qiu L.-H."/>
            <person name="Gao Z.-H."/>
        </authorList>
    </citation>
    <scope>NUCLEOTIDE SEQUENCE [LARGE SCALE GENOMIC DNA]</scope>
    <source>
        <strain evidence="1 2">4M-K27</strain>
    </source>
</reference>
<evidence type="ECO:0000313" key="1">
    <source>
        <dbReference type="EMBL" id="RUL78993.1"/>
    </source>
</evidence>
<keyword evidence="2" id="KW-1185">Reference proteome</keyword>
<comment type="caution">
    <text evidence="1">The sequence shown here is derived from an EMBL/GenBank/DDBJ whole genome shotgun (WGS) entry which is preliminary data.</text>
</comment>
<dbReference type="AlphaFoldDB" id="A0A3S0S2M8"/>
<gene>
    <name evidence="1" type="ORF">EKH80_04130</name>
</gene>
<evidence type="ECO:0008006" key="3">
    <source>
        <dbReference type="Google" id="ProtNLM"/>
    </source>
</evidence>
<dbReference type="EMBL" id="RYYV01000002">
    <property type="protein sequence ID" value="RUL78993.1"/>
    <property type="molecule type" value="Genomic_DNA"/>
</dbReference>